<dbReference type="Gene3D" id="3.40.50.300">
    <property type="entry name" value="P-loop containing nucleotide triphosphate hydrolases"/>
    <property type="match status" value="1"/>
</dbReference>
<evidence type="ECO:0000256" key="1">
    <source>
        <dbReference type="ARBA" id="ARBA00009776"/>
    </source>
</evidence>
<dbReference type="GO" id="GO:0006233">
    <property type="term" value="P:dTDP biosynthetic process"/>
    <property type="evidence" value="ECO:0007669"/>
    <property type="project" value="InterPro"/>
</dbReference>
<keyword evidence="4" id="KW-0545">Nucleotide biosynthesis</keyword>
<name>A0A381VQY3_9ZZZZ</name>
<evidence type="ECO:0000259" key="9">
    <source>
        <dbReference type="Pfam" id="PF02223"/>
    </source>
</evidence>
<feature type="domain" description="Thymidylate kinase-like" evidence="9">
    <location>
        <begin position="2"/>
        <end position="170"/>
    </location>
</feature>
<evidence type="ECO:0000256" key="6">
    <source>
        <dbReference type="ARBA" id="ARBA00022777"/>
    </source>
</evidence>
<evidence type="ECO:0000256" key="5">
    <source>
        <dbReference type="ARBA" id="ARBA00022741"/>
    </source>
</evidence>
<dbReference type="GO" id="GO:0006235">
    <property type="term" value="P:dTTP biosynthetic process"/>
    <property type="evidence" value="ECO:0007669"/>
    <property type="project" value="TreeGrafter"/>
</dbReference>
<dbReference type="CDD" id="cd01672">
    <property type="entry name" value="TMPK"/>
    <property type="match status" value="1"/>
</dbReference>
<reference evidence="10" key="1">
    <citation type="submission" date="2018-05" db="EMBL/GenBank/DDBJ databases">
        <authorList>
            <person name="Lanie J.A."/>
            <person name="Ng W.-L."/>
            <person name="Kazmierczak K.M."/>
            <person name="Andrzejewski T.M."/>
            <person name="Davidsen T.M."/>
            <person name="Wayne K.J."/>
            <person name="Tettelin H."/>
            <person name="Glass J.I."/>
            <person name="Rusch D."/>
            <person name="Podicherti R."/>
            <person name="Tsui H.-C.T."/>
            <person name="Winkler M.E."/>
        </authorList>
    </citation>
    <scope>NUCLEOTIDE SEQUENCE</scope>
</reference>
<keyword evidence="5" id="KW-0547">Nucleotide-binding</keyword>
<protein>
    <recommendedName>
        <fullName evidence="2">dTMP kinase</fullName>
        <ecNumber evidence="2">2.7.4.9</ecNumber>
    </recommendedName>
</protein>
<dbReference type="PANTHER" id="PTHR10344:SF4">
    <property type="entry name" value="UMP-CMP KINASE 2, MITOCHONDRIAL"/>
    <property type="match status" value="1"/>
</dbReference>
<comment type="catalytic activity">
    <reaction evidence="8">
        <text>dTMP + ATP = dTDP + ADP</text>
        <dbReference type="Rhea" id="RHEA:13517"/>
        <dbReference type="ChEBI" id="CHEBI:30616"/>
        <dbReference type="ChEBI" id="CHEBI:58369"/>
        <dbReference type="ChEBI" id="CHEBI:63528"/>
        <dbReference type="ChEBI" id="CHEBI:456216"/>
        <dbReference type="EC" id="2.7.4.9"/>
    </reaction>
</comment>
<sequence>MNDNGISTCFVREPGGTPVSEEIRSVLLKNRGEKMCHRTEALLMTGSRAQLTNDVIIPALEKGEWVVADRYTDSTLAYQGGGRDLEFDWLLQLNDFATYNLKPDMTFIIDIDPEEAQNRRDKSPPDRIESAGIEFQEKIRRQYKELIKLFPDRCIFINGSWSPRALNEAIWDEIKQRGFIYEKK</sequence>
<dbReference type="AlphaFoldDB" id="A0A381VQY3"/>
<dbReference type="FunFam" id="3.40.50.300:FF:000225">
    <property type="entry name" value="Thymidylate kinase"/>
    <property type="match status" value="1"/>
</dbReference>
<keyword evidence="6" id="KW-0418">Kinase</keyword>
<dbReference type="InterPro" id="IPR018094">
    <property type="entry name" value="Thymidylate_kinase"/>
</dbReference>
<dbReference type="GO" id="GO:0006227">
    <property type="term" value="P:dUDP biosynthetic process"/>
    <property type="evidence" value="ECO:0007669"/>
    <property type="project" value="TreeGrafter"/>
</dbReference>
<keyword evidence="7" id="KW-0067">ATP-binding</keyword>
<dbReference type="EC" id="2.7.4.9" evidence="2"/>
<dbReference type="SUPFAM" id="SSF52540">
    <property type="entry name" value="P-loop containing nucleoside triphosphate hydrolases"/>
    <property type="match status" value="1"/>
</dbReference>
<evidence type="ECO:0000256" key="7">
    <source>
        <dbReference type="ARBA" id="ARBA00022840"/>
    </source>
</evidence>
<dbReference type="GO" id="GO:0004798">
    <property type="term" value="F:dTMP kinase activity"/>
    <property type="evidence" value="ECO:0007669"/>
    <property type="project" value="UniProtKB-EC"/>
</dbReference>
<accession>A0A381VQY3</accession>
<keyword evidence="3" id="KW-0808">Transferase</keyword>
<evidence type="ECO:0000256" key="3">
    <source>
        <dbReference type="ARBA" id="ARBA00022679"/>
    </source>
</evidence>
<dbReference type="PANTHER" id="PTHR10344">
    <property type="entry name" value="THYMIDYLATE KINASE"/>
    <property type="match status" value="1"/>
</dbReference>
<dbReference type="HAMAP" id="MF_00165">
    <property type="entry name" value="Thymidylate_kinase"/>
    <property type="match status" value="1"/>
</dbReference>
<dbReference type="InterPro" id="IPR039430">
    <property type="entry name" value="Thymidylate_kin-like_dom"/>
</dbReference>
<proteinExistence type="inferred from homology"/>
<dbReference type="GO" id="GO:0005524">
    <property type="term" value="F:ATP binding"/>
    <property type="evidence" value="ECO:0007669"/>
    <property type="project" value="UniProtKB-KW"/>
</dbReference>
<evidence type="ECO:0000313" key="10">
    <source>
        <dbReference type="EMBL" id="SVA42746.1"/>
    </source>
</evidence>
<dbReference type="Pfam" id="PF02223">
    <property type="entry name" value="Thymidylate_kin"/>
    <property type="match status" value="1"/>
</dbReference>
<evidence type="ECO:0000256" key="8">
    <source>
        <dbReference type="ARBA" id="ARBA00048743"/>
    </source>
</evidence>
<evidence type="ECO:0000256" key="2">
    <source>
        <dbReference type="ARBA" id="ARBA00012980"/>
    </source>
</evidence>
<comment type="similarity">
    <text evidence="1">Belongs to the thymidylate kinase family.</text>
</comment>
<dbReference type="EMBL" id="UINC01009536">
    <property type="protein sequence ID" value="SVA42746.1"/>
    <property type="molecule type" value="Genomic_DNA"/>
</dbReference>
<evidence type="ECO:0000256" key="4">
    <source>
        <dbReference type="ARBA" id="ARBA00022727"/>
    </source>
</evidence>
<dbReference type="GO" id="GO:0005829">
    <property type="term" value="C:cytosol"/>
    <property type="evidence" value="ECO:0007669"/>
    <property type="project" value="TreeGrafter"/>
</dbReference>
<organism evidence="10">
    <name type="scientific">marine metagenome</name>
    <dbReference type="NCBI Taxonomy" id="408172"/>
    <lineage>
        <taxon>unclassified sequences</taxon>
        <taxon>metagenomes</taxon>
        <taxon>ecological metagenomes</taxon>
    </lineage>
</organism>
<gene>
    <name evidence="10" type="ORF">METZ01_LOCUS95600</name>
</gene>
<dbReference type="InterPro" id="IPR027417">
    <property type="entry name" value="P-loop_NTPase"/>
</dbReference>
<dbReference type="NCBIfam" id="TIGR00041">
    <property type="entry name" value="DTMP_kinase"/>
    <property type="match status" value="1"/>
</dbReference>